<feature type="compositionally biased region" description="Polar residues" evidence="1">
    <location>
        <begin position="36"/>
        <end position="49"/>
    </location>
</feature>
<protein>
    <submittedName>
        <fullName evidence="2">Flagellar protein FlaG</fullName>
    </submittedName>
</protein>
<accession>A0ABM8EQ88</accession>
<name>A0ABM8EQ88_9BACT</name>
<organism evidence="2 3">
    <name type="scientific">Geotalea uraniireducens</name>
    <dbReference type="NCBI Taxonomy" id="351604"/>
    <lineage>
        <taxon>Bacteria</taxon>
        <taxon>Pseudomonadati</taxon>
        <taxon>Thermodesulfobacteriota</taxon>
        <taxon>Desulfuromonadia</taxon>
        <taxon>Geobacterales</taxon>
        <taxon>Geobacteraceae</taxon>
        <taxon>Geotalea</taxon>
    </lineage>
</organism>
<dbReference type="PANTHER" id="PTHR37166:SF1">
    <property type="entry name" value="PROTEIN FLAG"/>
    <property type="match status" value="1"/>
</dbReference>
<evidence type="ECO:0000313" key="3">
    <source>
        <dbReference type="Proteomes" id="UP001317705"/>
    </source>
</evidence>
<dbReference type="SUPFAM" id="SSF160214">
    <property type="entry name" value="FlaG-like"/>
    <property type="match status" value="1"/>
</dbReference>
<dbReference type="EMBL" id="AP027151">
    <property type="protein sequence ID" value="BDV44416.1"/>
    <property type="molecule type" value="Genomic_DNA"/>
</dbReference>
<reference evidence="2 3" key="1">
    <citation type="submission" date="2022-12" db="EMBL/GenBank/DDBJ databases">
        <title>Polyphasic characterization of Geotalea uranireducens NIT-SL11 newly isolated from a complex of sewage sludge and microbially reduced graphene oxide.</title>
        <authorList>
            <person name="Xie L."/>
            <person name="Yoshida N."/>
            <person name="Meng L."/>
        </authorList>
    </citation>
    <scope>NUCLEOTIDE SEQUENCE [LARGE SCALE GENOMIC DNA]</scope>
    <source>
        <strain evidence="2 3">NIT-SL11</strain>
    </source>
</reference>
<evidence type="ECO:0000313" key="2">
    <source>
        <dbReference type="EMBL" id="BDV44416.1"/>
    </source>
</evidence>
<dbReference type="Gene3D" id="3.30.160.170">
    <property type="entry name" value="FlaG-like"/>
    <property type="match status" value="1"/>
</dbReference>
<proteinExistence type="predicted"/>
<dbReference type="Proteomes" id="UP001317705">
    <property type="component" value="Chromosome"/>
</dbReference>
<sequence>MNVELNSGIGSPQAVVPSTVLKPVATETAKGKAESSESVSTQAQKSSQNNEERLKEAAEKINDFIASITTDLRFTIDKDTDRVVVKVISHKTGEVIRQIPSEETLKLAKALDSLKGLIIQEKA</sequence>
<dbReference type="RefSeq" id="WP_282000519.1">
    <property type="nucleotide sequence ID" value="NZ_AP027151.1"/>
</dbReference>
<gene>
    <name evidence="2" type="primary">flaG</name>
    <name evidence="2" type="ORF">GURASL_33390</name>
</gene>
<keyword evidence="2" id="KW-0282">Flagellum</keyword>
<keyword evidence="2" id="KW-0969">Cilium</keyword>
<dbReference type="Pfam" id="PF03646">
    <property type="entry name" value="FlaG"/>
    <property type="match status" value="1"/>
</dbReference>
<dbReference type="InterPro" id="IPR005186">
    <property type="entry name" value="FlaG"/>
</dbReference>
<dbReference type="PANTHER" id="PTHR37166">
    <property type="entry name" value="PROTEIN FLAG"/>
    <property type="match status" value="1"/>
</dbReference>
<feature type="region of interest" description="Disordered" evidence="1">
    <location>
        <begin position="26"/>
        <end position="54"/>
    </location>
</feature>
<evidence type="ECO:0000256" key="1">
    <source>
        <dbReference type="SAM" id="MobiDB-lite"/>
    </source>
</evidence>
<keyword evidence="3" id="KW-1185">Reference proteome</keyword>
<dbReference type="InterPro" id="IPR035924">
    <property type="entry name" value="FlaG-like_sf"/>
</dbReference>
<keyword evidence="2" id="KW-0966">Cell projection</keyword>